<evidence type="ECO:0000259" key="2">
    <source>
        <dbReference type="Pfam" id="PF22936"/>
    </source>
</evidence>
<dbReference type="KEGG" id="hvg:123445393"/>
<dbReference type="InterPro" id="IPR054722">
    <property type="entry name" value="PolX-like_BBD"/>
</dbReference>
<dbReference type="EMBL" id="AK354272">
    <property type="protein sequence ID" value="BAJ85491.1"/>
    <property type="molecule type" value="mRNA"/>
</dbReference>
<protein>
    <submittedName>
        <fullName evidence="3">Predicted protein</fullName>
    </submittedName>
</protein>
<organism evidence="3">
    <name type="scientific">Hordeum vulgare subsp. vulgare</name>
    <name type="common">Domesticated barley</name>
    <dbReference type="NCBI Taxonomy" id="112509"/>
    <lineage>
        <taxon>Eukaryota</taxon>
        <taxon>Viridiplantae</taxon>
        <taxon>Streptophyta</taxon>
        <taxon>Embryophyta</taxon>
        <taxon>Tracheophyta</taxon>
        <taxon>Spermatophyta</taxon>
        <taxon>Magnoliopsida</taxon>
        <taxon>Liliopsida</taxon>
        <taxon>Poales</taxon>
        <taxon>Poaceae</taxon>
        <taxon>BOP clade</taxon>
        <taxon>Pooideae</taxon>
        <taxon>Triticodae</taxon>
        <taxon>Triticeae</taxon>
        <taxon>Hordeinae</taxon>
        <taxon>Hordeum</taxon>
    </lineage>
</organism>
<dbReference type="Gramene" id="HORVU.MOREX.r2.3HG0263420.1">
    <property type="protein sequence ID" value="HORVU.MOREX.r2.3HG0263420.1"/>
    <property type="gene ID" value="HORVU.MOREX.r2.3HG0263420"/>
</dbReference>
<name>F2CRM0_HORVV</name>
<dbReference type="GeneID" id="123445393"/>
<sequence length="343" mass="37950">MEQNPWKFHSIVRYVLLCVASIHEAMRSMWSRRDAIHSDKPIYHLPTVMLVRADGSINNNTRIKDSFEVRFPMTTATKGDFDNKIGSHTMHEREIFSARHQLFYVMFFAGHLIDQTLACLKSTLQTSILKRKRRSRSVSRTDRIARETPAGSTGGLYHDGMGDVDTLPAASLHVQNKLNIVSRKNGFEYYTGGLEDVDVIREHQSIIEEAERKTATTWVVATAATQHATGNRDLLSGLTPDQPGRFVLSADGAAPMQVVAHGCVITNTVVLPNVLYVPGLTANLVSASQLVELNYTLEFSRGACHIRSAADGTIVGKASVVGESGLFELDFLKVLPSINMRVL</sequence>
<dbReference type="OrthoDB" id="778489at2759"/>
<dbReference type="AlphaFoldDB" id="F2CRM0"/>
<evidence type="ECO:0000256" key="1">
    <source>
        <dbReference type="SAM" id="MobiDB-lite"/>
    </source>
</evidence>
<evidence type="ECO:0000313" key="3">
    <source>
        <dbReference type="EMBL" id="BAJ85491.1"/>
    </source>
</evidence>
<accession>F2CRM0</accession>
<reference evidence="3" key="1">
    <citation type="journal article" date="2011" name="Plant Physiol.">
        <title>Comprehensive sequence analysis of 24,783 barley full-length cDNAs derived from 12 clone libraries.</title>
        <authorList>
            <person name="Matsumoto T."/>
            <person name="Tanaka T."/>
            <person name="Sakai H."/>
            <person name="Amano N."/>
            <person name="Kanamori H."/>
            <person name="Kurita K."/>
            <person name="Kikuta A."/>
            <person name="Kamiya K."/>
            <person name="Yamamoto M."/>
            <person name="Ikawa H."/>
            <person name="Fujii N."/>
            <person name="Hori K."/>
            <person name="Itoh T."/>
            <person name="Sato K."/>
        </authorList>
    </citation>
    <scope>NUCLEOTIDE SEQUENCE</scope>
    <source>
        <tissue evidence="3">Shoot</tissue>
    </source>
</reference>
<feature type="region of interest" description="Disordered" evidence="1">
    <location>
        <begin position="135"/>
        <end position="157"/>
    </location>
</feature>
<proteinExistence type="evidence at transcript level"/>
<dbReference type="Pfam" id="PF22936">
    <property type="entry name" value="Pol_BBD"/>
    <property type="match status" value="1"/>
</dbReference>
<feature type="domain" description="Retrovirus-related Pol polyprotein from transposon TNT 1-94-like beta-barrel" evidence="2">
    <location>
        <begin position="218"/>
        <end position="295"/>
    </location>
</feature>
<dbReference type="RefSeq" id="XP_044978305.1">
    <property type="nucleotide sequence ID" value="XM_045122370.1"/>
</dbReference>